<dbReference type="Proteomes" id="UP000239326">
    <property type="component" value="Chromosome"/>
</dbReference>
<accession>A0A2S0N519</accession>
<sequence length="140" mass="14386">MSIFASPQFLSRVMWLDAASCAATGALQLLPGDALARWTGLPNALLVGTGWFLLAYAAAAAWMASRASAPRRAIGLVVLGNLLWAVGCGALLLSGALNLSALGVAWVLVQAVVVVLLADLQWMGLRASSLSRGGRQLAAG</sequence>
<evidence type="ECO:0000313" key="3">
    <source>
        <dbReference type="Proteomes" id="UP000239326"/>
    </source>
</evidence>
<keyword evidence="1" id="KW-0812">Transmembrane</keyword>
<proteinExistence type="predicted"/>
<gene>
    <name evidence="2" type="ORF">C6571_12610</name>
</gene>
<dbReference type="EMBL" id="CP027669">
    <property type="protein sequence ID" value="AVO43254.1"/>
    <property type="molecule type" value="Genomic_DNA"/>
</dbReference>
<feature type="transmembrane region" description="Helical" evidence="1">
    <location>
        <begin position="103"/>
        <end position="125"/>
    </location>
</feature>
<keyword evidence="1" id="KW-1133">Transmembrane helix</keyword>
<evidence type="ECO:0000256" key="1">
    <source>
        <dbReference type="SAM" id="Phobius"/>
    </source>
</evidence>
<dbReference type="KEGG" id="simp:C6571_12610"/>
<organism evidence="2 3">
    <name type="scientific">Simplicispira suum</name>
    <dbReference type="NCBI Taxonomy" id="2109915"/>
    <lineage>
        <taxon>Bacteria</taxon>
        <taxon>Pseudomonadati</taxon>
        <taxon>Pseudomonadota</taxon>
        <taxon>Betaproteobacteria</taxon>
        <taxon>Burkholderiales</taxon>
        <taxon>Comamonadaceae</taxon>
        <taxon>Simplicispira</taxon>
    </lineage>
</organism>
<protein>
    <submittedName>
        <fullName evidence="2">Uncharacterized protein</fullName>
    </submittedName>
</protein>
<dbReference type="AlphaFoldDB" id="A0A2S0N519"/>
<dbReference type="OrthoDB" id="8910118at2"/>
<feature type="transmembrane region" description="Helical" evidence="1">
    <location>
        <begin position="46"/>
        <end position="64"/>
    </location>
</feature>
<dbReference type="RefSeq" id="WP_106448229.1">
    <property type="nucleotide sequence ID" value="NZ_CP027669.1"/>
</dbReference>
<keyword evidence="1" id="KW-0472">Membrane</keyword>
<name>A0A2S0N519_9BURK</name>
<feature type="transmembrane region" description="Helical" evidence="1">
    <location>
        <begin position="76"/>
        <end position="97"/>
    </location>
</feature>
<reference evidence="2 3" key="1">
    <citation type="submission" date="2018-03" db="EMBL/GenBank/DDBJ databases">
        <title>Genome sequencing of Simplicispira sp.</title>
        <authorList>
            <person name="Kim S.-J."/>
            <person name="Heo J."/>
            <person name="Kwon S.-W."/>
        </authorList>
    </citation>
    <scope>NUCLEOTIDE SEQUENCE [LARGE SCALE GENOMIC DNA]</scope>
    <source>
        <strain evidence="2 3">SC1-8</strain>
    </source>
</reference>
<keyword evidence="3" id="KW-1185">Reference proteome</keyword>
<evidence type="ECO:0000313" key="2">
    <source>
        <dbReference type="EMBL" id="AVO43254.1"/>
    </source>
</evidence>